<feature type="transmembrane region" description="Helical" evidence="7">
    <location>
        <begin position="223"/>
        <end position="244"/>
    </location>
</feature>
<dbReference type="InterPro" id="IPR023679">
    <property type="entry name" value="UPF0761_bac"/>
</dbReference>
<feature type="transmembrane region" description="Helical" evidence="7">
    <location>
        <begin position="194"/>
        <end position="211"/>
    </location>
</feature>
<dbReference type="InterPro" id="IPR017039">
    <property type="entry name" value="Virul_fac_BrkB"/>
</dbReference>
<dbReference type="NCBIfam" id="TIGR00765">
    <property type="entry name" value="yihY_not_rbn"/>
    <property type="match status" value="1"/>
</dbReference>
<organism evidence="8 9">
    <name type="scientific">Paenacidovorax monticola</name>
    <dbReference type="NCBI Taxonomy" id="1926868"/>
    <lineage>
        <taxon>Bacteria</taxon>
        <taxon>Pseudomonadati</taxon>
        <taxon>Pseudomonadota</taxon>
        <taxon>Betaproteobacteria</taxon>
        <taxon>Burkholderiales</taxon>
        <taxon>Comamonadaceae</taxon>
        <taxon>Paenacidovorax</taxon>
    </lineage>
</organism>
<dbReference type="Pfam" id="PF03631">
    <property type="entry name" value="Virul_fac_BrkB"/>
    <property type="match status" value="1"/>
</dbReference>
<keyword evidence="2 7" id="KW-1003">Cell membrane</keyword>
<evidence type="ECO:0000256" key="3">
    <source>
        <dbReference type="ARBA" id="ARBA00022519"/>
    </source>
</evidence>
<keyword evidence="4 7" id="KW-0812">Transmembrane</keyword>
<comment type="subcellular location">
    <subcellularLocation>
        <location evidence="1 7">Cell membrane</location>
        <topology evidence="1 7">Multi-pass membrane protein</topology>
    </subcellularLocation>
</comment>
<feature type="transmembrane region" description="Helical" evidence="7">
    <location>
        <begin position="110"/>
        <end position="129"/>
    </location>
</feature>
<evidence type="ECO:0000256" key="7">
    <source>
        <dbReference type="HAMAP-Rule" id="MF_00672"/>
    </source>
</evidence>
<dbReference type="Proteomes" id="UP000516057">
    <property type="component" value="Chromosome"/>
</dbReference>
<dbReference type="GO" id="GO:0005886">
    <property type="term" value="C:plasma membrane"/>
    <property type="evidence" value="ECO:0007669"/>
    <property type="project" value="UniProtKB-SubCell"/>
</dbReference>
<evidence type="ECO:0000256" key="6">
    <source>
        <dbReference type="ARBA" id="ARBA00023136"/>
    </source>
</evidence>
<dbReference type="PANTHER" id="PTHR30213:SF0">
    <property type="entry name" value="UPF0761 MEMBRANE PROTEIN YIHY"/>
    <property type="match status" value="1"/>
</dbReference>
<feature type="transmembrane region" description="Helical" evidence="7">
    <location>
        <begin position="40"/>
        <end position="73"/>
    </location>
</feature>
<evidence type="ECO:0000256" key="5">
    <source>
        <dbReference type="ARBA" id="ARBA00022989"/>
    </source>
</evidence>
<gene>
    <name evidence="8" type="ORF">H9L24_07640</name>
</gene>
<feature type="transmembrane region" description="Helical" evidence="7">
    <location>
        <begin position="264"/>
        <end position="283"/>
    </location>
</feature>
<keyword evidence="3" id="KW-0997">Cell inner membrane</keyword>
<protein>
    <recommendedName>
        <fullName evidence="7">UPF0761 membrane protein H9L24_07640</fullName>
    </recommendedName>
</protein>
<comment type="similarity">
    <text evidence="7">Belongs to the UPF0761 family.</text>
</comment>
<evidence type="ECO:0000313" key="8">
    <source>
        <dbReference type="EMBL" id="QNP60662.1"/>
    </source>
</evidence>
<feature type="transmembrane region" description="Helical" evidence="7">
    <location>
        <begin position="150"/>
        <end position="174"/>
    </location>
</feature>
<keyword evidence="5 7" id="KW-1133">Transmembrane helix</keyword>
<keyword evidence="9" id="KW-1185">Reference proteome</keyword>
<dbReference type="KEGG" id="amon:H9L24_07640"/>
<dbReference type="RefSeq" id="WP_187737642.1">
    <property type="nucleotide sequence ID" value="NZ_CP060790.1"/>
</dbReference>
<proteinExistence type="inferred from homology"/>
<dbReference type="PANTHER" id="PTHR30213">
    <property type="entry name" value="INNER MEMBRANE PROTEIN YHJD"/>
    <property type="match status" value="1"/>
</dbReference>
<dbReference type="AlphaFoldDB" id="A0A7H0HJE6"/>
<keyword evidence="6 7" id="KW-0472">Membrane</keyword>
<accession>A0A7H0HJE6</accession>
<dbReference type="EMBL" id="CP060790">
    <property type="protein sequence ID" value="QNP60662.1"/>
    <property type="molecule type" value="Genomic_DNA"/>
</dbReference>
<evidence type="ECO:0000313" key="9">
    <source>
        <dbReference type="Proteomes" id="UP000516057"/>
    </source>
</evidence>
<evidence type="ECO:0000256" key="1">
    <source>
        <dbReference type="ARBA" id="ARBA00004651"/>
    </source>
</evidence>
<evidence type="ECO:0000256" key="4">
    <source>
        <dbReference type="ARBA" id="ARBA00022692"/>
    </source>
</evidence>
<evidence type="ECO:0000256" key="2">
    <source>
        <dbReference type="ARBA" id="ARBA00022475"/>
    </source>
</evidence>
<sequence length="416" mass="45626">MPLSLQNVVQRGEALIAELSHFPWRTTAHTLRERFREDRLGLTASSLTFTTILALVPFVTVALAVFTAFPIFGKVQEVLQRWLIDSLVPDTIARQVLGYLTQFAAKASRLGVVGFSVLMLTALMLILTIDRTLNNIWRVRRLRPLGQRVLIYWAAITLGPLVLGASLALTSYVMSASRGLVDALPGGVRLVFDSIEFFVLAAGMAGLYHYVPNTQVKWQHAWVGGLFVSVGMELAKKALALYLAQVPTYSAVYGAFATLPILLVWIYVAWVIVLLGAVVTAYLPSLLAGVARTPSGQGWAFQLAVEVVQQLHRARSLAGKGLRMGQLAQLLRVDALQLEPVLEVLTALDWVGQINEVAAQRADAPESRYVLLADPLITPLEPLLTRLLVERAASLEPLWSQAALPDLRLADLLPKE</sequence>
<name>A0A7H0HJE6_9BURK</name>
<dbReference type="HAMAP" id="MF_00672">
    <property type="entry name" value="UPF0761"/>
    <property type="match status" value="1"/>
</dbReference>
<reference evidence="8 9" key="1">
    <citation type="submission" date="2020-08" db="EMBL/GenBank/DDBJ databases">
        <title>Genome sequence of Acidovorax monticola KACC 19171T.</title>
        <authorList>
            <person name="Hyun D.-W."/>
            <person name="Bae J.-W."/>
        </authorList>
    </citation>
    <scope>NUCLEOTIDE SEQUENCE [LARGE SCALE GENOMIC DNA]</scope>
    <source>
        <strain evidence="8 9">KACC 19171</strain>
    </source>
</reference>